<accession>A0ABR1D9R5</accession>
<evidence type="ECO:0008006" key="3">
    <source>
        <dbReference type="Google" id="ProtNLM"/>
    </source>
</evidence>
<evidence type="ECO:0000313" key="1">
    <source>
        <dbReference type="EMBL" id="KAK6746958.1"/>
    </source>
</evidence>
<organism evidence="1 2">
    <name type="scientific">Necator americanus</name>
    <name type="common">Human hookworm</name>
    <dbReference type="NCBI Taxonomy" id="51031"/>
    <lineage>
        <taxon>Eukaryota</taxon>
        <taxon>Metazoa</taxon>
        <taxon>Ecdysozoa</taxon>
        <taxon>Nematoda</taxon>
        <taxon>Chromadorea</taxon>
        <taxon>Rhabditida</taxon>
        <taxon>Rhabditina</taxon>
        <taxon>Rhabditomorpha</taxon>
        <taxon>Strongyloidea</taxon>
        <taxon>Ancylostomatidae</taxon>
        <taxon>Bunostominae</taxon>
        <taxon>Necator</taxon>
    </lineage>
</organism>
<evidence type="ECO:0000313" key="2">
    <source>
        <dbReference type="Proteomes" id="UP001303046"/>
    </source>
</evidence>
<keyword evidence="2" id="KW-1185">Reference proteome</keyword>
<dbReference type="EMBL" id="JAVFWL010000004">
    <property type="protein sequence ID" value="KAK6746958.1"/>
    <property type="molecule type" value="Genomic_DNA"/>
</dbReference>
<dbReference type="Proteomes" id="UP001303046">
    <property type="component" value="Unassembled WGS sequence"/>
</dbReference>
<gene>
    <name evidence="1" type="primary">Necator_chrIV.g13584</name>
    <name evidence="1" type="ORF">RB195_000293</name>
</gene>
<name>A0ABR1D9R5_NECAM</name>
<sequence length="157" mass="18035">MLLKHFRRARLEKECAIEPFDDASFCSNVSNSATMQAAFEVLVEHRDSEPVRLFHKTEYALGLMLEVLHIPLVGKLLRTDKGFGHGMKTCSYISHCVHVQLEKPILKRKSSLHYRHVDDYCIICATQEGMDTCFEPLDNHSPYIRFRGRNPKKIGCA</sequence>
<comment type="caution">
    <text evidence="1">The sequence shown here is derived from an EMBL/GenBank/DDBJ whole genome shotgun (WGS) entry which is preliminary data.</text>
</comment>
<proteinExistence type="predicted"/>
<reference evidence="1 2" key="1">
    <citation type="submission" date="2023-08" db="EMBL/GenBank/DDBJ databases">
        <title>A Necator americanus chromosomal reference genome.</title>
        <authorList>
            <person name="Ilik V."/>
            <person name="Petrzelkova K.J."/>
            <person name="Pardy F."/>
            <person name="Fuh T."/>
            <person name="Niatou-Singa F.S."/>
            <person name="Gouil Q."/>
            <person name="Baker L."/>
            <person name="Ritchie M.E."/>
            <person name="Jex A.R."/>
            <person name="Gazzola D."/>
            <person name="Li H."/>
            <person name="Toshio Fujiwara R."/>
            <person name="Zhan B."/>
            <person name="Aroian R.V."/>
            <person name="Pafco B."/>
            <person name="Schwarz E.M."/>
        </authorList>
    </citation>
    <scope>NUCLEOTIDE SEQUENCE [LARGE SCALE GENOMIC DNA]</scope>
    <source>
        <strain evidence="1 2">Aroian</strain>
        <tissue evidence="1">Whole animal</tissue>
    </source>
</reference>
<protein>
    <recommendedName>
        <fullName evidence="3">Reverse transcriptase domain-containing protein</fullName>
    </recommendedName>
</protein>